<evidence type="ECO:0000256" key="2">
    <source>
        <dbReference type="ARBA" id="ARBA00010145"/>
    </source>
</evidence>
<proteinExistence type="inferred from homology"/>
<feature type="transmembrane region" description="Helical" evidence="8">
    <location>
        <begin position="33"/>
        <end position="52"/>
    </location>
</feature>
<gene>
    <name evidence="9" type="ORF">GCM10009768_05110</name>
</gene>
<evidence type="ECO:0000256" key="7">
    <source>
        <dbReference type="ARBA" id="ARBA00023136"/>
    </source>
</evidence>
<keyword evidence="7 8" id="KW-0472">Membrane</keyword>
<keyword evidence="10" id="KW-1185">Reference proteome</keyword>
<feature type="transmembrane region" description="Helical" evidence="8">
    <location>
        <begin position="291"/>
        <end position="310"/>
    </location>
</feature>
<sequence length="313" mass="32449">MTGVLEGFALILGVIGIGYLAGRLGVVRGDQRLTLNRVAFFVATPALMFTVLHRSDISVLRSPVILVTTIAALVVAAAFIVISRVWFPRDLATTTLAATGSGYVNSNNLGLPVAVYILGDAAYVAPLIIVQLALYAPVILSILDSTRAGRARGSGVRGVLLAVGRAFTNPIIIACLAGVLCALFAVPVPKLVLAPLEMIGGAAIPMVLLSFGISLHGQRALQPGTGVRLVLVSTALKVLAMPLIAWGLGVAIGLPPHQLFVATVIAALPTAQNVYNYAATYGKAETIVRDIVFVTTFASLPVIALIAWLLGGG</sequence>
<keyword evidence="6 8" id="KW-1133">Transmembrane helix</keyword>
<keyword evidence="3" id="KW-0813">Transport</keyword>
<dbReference type="Gene3D" id="1.20.1530.20">
    <property type="match status" value="1"/>
</dbReference>
<evidence type="ECO:0000313" key="9">
    <source>
        <dbReference type="EMBL" id="GAA1779204.1"/>
    </source>
</evidence>
<evidence type="ECO:0000256" key="6">
    <source>
        <dbReference type="ARBA" id="ARBA00022989"/>
    </source>
</evidence>
<organism evidence="9 10">
    <name type="scientific">Leucobacter iarius</name>
    <dbReference type="NCBI Taxonomy" id="333963"/>
    <lineage>
        <taxon>Bacteria</taxon>
        <taxon>Bacillati</taxon>
        <taxon>Actinomycetota</taxon>
        <taxon>Actinomycetes</taxon>
        <taxon>Micrococcales</taxon>
        <taxon>Microbacteriaceae</taxon>
        <taxon>Leucobacter</taxon>
    </lineage>
</organism>
<feature type="transmembrane region" description="Helical" evidence="8">
    <location>
        <begin position="64"/>
        <end position="87"/>
    </location>
</feature>
<dbReference type="EMBL" id="BAAAOB010000001">
    <property type="protein sequence ID" value="GAA1779204.1"/>
    <property type="molecule type" value="Genomic_DNA"/>
</dbReference>
<evidence type="ECO:0000256" key="1">
    <source>
        <dbReference type="ARBA" id="ARBA00004651"/>
    </source>
</evidence>
<comment type="similarity">
    <text evidence="2">Belongs to the auxin efflux carrier (TC 2.A.69) family.</text>
</comment>
<keyword evidence="4" id="KW-1003">Cell membrane</keyword>
<accession>A0ABN2L8L4</accession>
<feature type="transmembrane region" description="Helical" evidence="8">
    <location>
        <begin position="113"/>
        <end position="138"/>
    </location>
</feature>
<feature type="transmembrane region" description="Helical" evidence="8">
    <location>
        <begin position="259"/>
        <end position="279"/>
    </location>
</feature>
<name>A0ABN2L8L4_9MICO</name>
<evidence type="ECO:0000256" key="3">
    <source>
        <dbReference type="ARBA" id="ARBA00022448"/>
    </source>
</evidence>
<dbReference type="PANTHER" id="PTHR36838">
    <property type="entry name" value="AUXIN EFFLUX CARRIER FAMILY PROTEIN"/>
    <property type="match status" value="1"/>
</dbReference>
<keyword evidence="5 8" id="KW-0812">Transmembrane</keyword>
<comment type="subcellular location">
    <subcellularLocation>
        <location evidence="1">Cell membrane</location>
        <topology evidence="1">Multi-pass membrane protein</topology>
    </subcellularLocation>
</comment>
<evidence type="ECO:0000313" key="10">
    <source>
        <dbReference type="Proteomes" id="UP001500851"/>
    </source>
</evidence>
<dbReference type="Proteomes" id="UP001500851">
    <property type="component" value="Unassembled WGS sequence"/>
</dbReference>
<protein>
    <submittedName>
        <fullName evidence="9">AEC family transporter</fullName>
    </submittedName>
</protein>
<evidence type="ECO:0000256" key="4">
    <source>
        <dbReference type="ARBA" id="ARBA00022475"/>
    </source>
</evidence>
<dbReference type="RefSeq" id="WP_344028895.1">
    <property type="nucleotide sequence ID" value="NZ_BAAAOB010000001.1"/>
</dbReference>
<dbReference type="InterPro" id="IPR004776">
    <property type="entry name" value="Mem_transp_PIN-like"/>
</dbReference>
<dbReference type="InterPro" id="IPR038770">
    <property type="entry name" value="Na+/solute_symporter_sf"/>
</dbReference>
<dbReference type="PANTHER" id="PTHR36838:SF1">
    <property type="entry name" value="SLR1864 PROTEIN"/>
    <property type="match status" value="1"/>
</dbReference>
<feature type="transmembrane region" description="Helical" evidence="8">
    <location>
        <begin position="229"/>
        <end position="253"/>
    </location>
</feature>
<evidence type="ECO:0000256" key="5">
    <source>
        <dbReference type="ARBA" id="ARBA00022692"/>
    </source>
</evidence>
<evidence type="ECO:0000256" key="8">
    <source>
        <dbReference type="SAM" id="Phobius"/>
    </source>
</evidence>
<feature type="transmembrane region" description="Helical" evidence="8">
    <location>
        <begin position="159"/>
        <end position="186"/>
    </location>
</feature>
<comment type="caution">
    <text evidence="9">The sequence shown here is derived from an EMBL/GenBank/DDBJ whole genome shotgun (WGS) entry which is preliminary data.</text>
</comment>
<reference evidence="9 10" key="1">
    <citation type="journal article" date="2019" name="Int. J. Syst. Evol. Microbiol.">
        <title>The Global Catalogue of Microorganisms (GCM) 10K type strain sequencing project: providing services to taxonomists for standard genome sequencing and annotation.</title>
        <authorList>
            <consortium name="The Broad Institute Genomics Platform"/>
            <consortium name="The Broad Institute Genome Sequencing Center for Infectious Disease"/>
            <person name="Wu L."/>
            <person name="Ma J."/>
        </authorList>
    </citation>
    <scope>NUCLEOTIDE SEQUENCE [LARGE SCALE GENOMIC DNA]</scope>
    <source>
        <strain evidence="9 10">JCM 14736</strain>
    </source>
</reference>
<feature type="transmembrane region" description="Helical" evidence="8">
    <location>
        <begin position="7"/>
        <end position="27"/>
    </location>
</feature>
<dbReference type="Pfam" id="PF03547">
    <property type="entry name" value="Mem_trans"/>
    <property type="match status" value="1"/>
</dbReference>
<feature type="transmembrane region" description="Helical" evidence="8">
    <location>
        <begin position="198"/>
        <end position="217"/>
    </location>
</feature>